<comment type="similarity">
    <text evidence="1">Belongs to the enoyl-CoA hydratase/isomerase family.</text>
</comment>
<comment type="caution">
    <text evidence="2">The sequence shown here is derived from an EMBL/GenBank/DDBJ whole genome shotgun (WGS) entry which is preliminary data.</text>
</comment>
<organism evidence="2 3">
    <name type="scientific">Actinocorallia longicatena</name>
    <dbReference type="NCBI Taxonomy" id="111803"/>
    <lineage>
        <taxon>Bacteria</taxon>
        <taxon>Bacillati</taxon>
        <taxon>Actinomycetota</taxon>
        <taxon>Actinomycetes</taxon>
        <taxon>Streptosporangiales</taxon>
        <taxon>Thermomonosporaceae</taxon>
        <taxon>Actinocorallia</taxon>
    </lineage>
</organism>
<dbReference type="CDD" id="cd06558">
    <property type="entry name" value="crotonase-like"/>
    <property type="match status" value="1"/>
</dbReference>
<name>A0ABP6PYK1_9ACTN</name>
<accession>A0ABP6PYK1</accession>
<dbReference type="Proteomes" id="UP001501237">
    <property type="component" value="Unassembled WGS sequence"/>
</dbReference>
<dbReference type="Gene3D" id="1.10.287.2460">
    <property type="match status" value="1"/>
</dbReference>
<gene>
    <name evidence="2" type="ORF">GCM10010468_07070</name>
</gene>
<dbReference type="Gene3D" id="3.90.226.10">
    <property type="entry name" value="2-enoyl-CoA Hydratase, Chain A, domain 1"/>
    <property type="match status" value="1"/>
</dbReference>
<dbReference type="EMBL" id="BAAAUV010000002">
    <property type="protein sequence ID" value="GAA3196443.1"/>
    <property type="molecule type" value="Genomic_DNA"/>
</dbReference>
<dbReference type="NCBIfam" id="NF006108">
    <property type="entry name" value="PRK08259.1"/>
    <property type="match status" value="1"/>
</dbReference>
<protein>
    <submittedName>
        <fullName evidence="2">Crotonase/enoyl-CoA hydratase family protein</fullName>
    </submittedName>
</protein>
<evidence type="ECO:0000313" key="2">
    <source>
        <dbReference type="EMBL" id="GAA3196443.1"/>
    </source>
</evidence>
<dbReference type="PANTHER" id="PTHR43802:SF1">
    <property type="entry name" value="IP11341P-RELATED"/>
    <property type="match status" value="1"/>
</dbReference>
<reference evidence="3" key="1">
    <citation type="journal article" date="2019" name="Int. J. Syst. Evol. Microbiol.">
        <title>The Global Catalogue of Microorganisms (GCM) 10K type strain sequencing project: providing services to taxonomists for standard genome sequencing and annotation.</title>
        <authorList>
            <consortium name="The Broad Institute Genomics Platform"/>
            <consortium name="The Broad Institute Genome Sequencing Center for Infectious Disease"/>
            <person name="Wu L."/>
            <person name="Ma J."/>
        </authorList>
    </citation>
    <scope>NUCLEOTIDE SEQUENCE [LARGE SCALE GENOMIC DNA]</scope>
    <source>
        <strain evidence="3">JCM 9377</strain>
    </source>
</reference>
<dbReference type="InterPro" id="IPR001753">
    <property type="entry name" value="Enoyl-CoA_hydra/iso"/>
</dbReference>
<evidence type="ECO:0000256" key="1">
    <source>
        <dbReference type="ARBA" id="ARBA00005254"/>
    </source>
</evidence>
<dbReference type="PANTHER" id="PTHR43802">
    <property type="entry name" value="ENOYL-COA HYDRATASE"/>
    <property type="match status" value="1"/>
</dbReference>
<dbReference type="InterPro" id="IPR029045">
    <property type="entry name" value="ClpP/crotonase-like_dom_sf"/>
</dbReference>
<sequence length="260" mass="26916">MPNVRVETNGPVFTVILDRPEVRNAVDGATAAELAAAFRAFEESDDAAVAVLWGAGGTFCAGADLKAVGTDRGNRVAPDGDGPMGPSRMVLSKPVVAAVSGHAVAGGLELAAWADLRVAEEDAVFGVFCRRWGVPLIDGGTVRLPRLIGESRAMDMILTGRPVSAAEAFAWGLVNRLVPVGTAREAAEELALELSRFPQVCMRGDRMSVLTGQGLPESVALARELTYGTAALGEAVAGAARFSEGAGRHGSFTGLDDQDG</sequence>
<dbReference type="Pfam" id="PF00378">
    <property type="entry name" value="ECH_1"/>
    <property type="match status" value="1"/>
</dbReference>
<keyword evidence="3" id="KW-1185">Reference proteome</keyword>
<evidence type="ECO:0000313" key="3">
    <source>
        <dbReference type="Proteomes" id="UP001501237"/>
    </source>
</evidence>
<dbReference type="SUPFAM" id="SSF52096">
    <property type="entry name" value="ClpP/crotonase"/>
    <property type="match status" value="1"/>
</dbReference>
<proteinExistence type="inferred from homology"/>